<feature type="region of interest" description="Disordered" evidence="1">
    <location>
        <begin position="1"/>
        <end position="24"/>
    </location>
</feature>
<organism evidence="2 3">
    <name type="scientific">Steinernema glaseri</name>
    <dbReference type="NCBI Taxonomy" id="37863"/>
    <lineage>
        <taxon>Eukaryota</taxon>
        <taxon>Metazoa</taxon>
        <taxon>Ecdysozoa</taxon>
        <taxon>Nematoda</taxon>
        <taxon>Chromadorea</taxon>
        <taxon>Rhabditida</taxon>
        <taxon>Tylenchina</taxon>
        <taxon>Panagrolaimomorpha</taxon>
        <taxon>Strongyloidoidea</taxon>
        <taxon>Steinernematidae</taxon>
        <taxon>Steinernema</taxon>
    </lineage>
</organism>
<reference evidence="3" key="1">
    <citation type="submission" date="2016-11" db="UniProtKB">
        <authorList>
            <consortium name="WormBaseParasite"/>
        </authorList>
    </citation>
    <scope>IDENTIFICATION</scope>
</reference>
<dbReference type="WBParaSite" id="L893_g250.t1">
    <property type="protein sequence ID" value="L893_g250.t1"/>
    <property type="gene ID" value="L893_g250"/>
</dbReference>
<dbReference type="AlphaFoldDB" id="A0A1I7ZC06"/>
<evidence type="ECO:0000256" key="1">
    <source>
        <dbReference type="SAM" id="MobiDB-lite"/>
    </source>
</evidence>
<dbReference type="Proteomes" id="UP000095287">
    <property type="component" value="Unplaced"/>
</dbReference>
<evidence type="ECO:0000313" key="2">
    <source>
        <dbReference type="Proteomes" id="UP000095287"/>
    </source>
</evidence>
<proteinExistence type="predicted"/>
<protein>
    <submittedName>
        <fullName evidence="3">PTMA</fullName>
    </submittedName>
</protein>
<name>A0A1I7ZC06_9BILA</name>
<evidence type="ECO:0000313" key="3">
    <source>
        <dbReference type="WBParaSite" id="L893_g250.t1"/>
    </source>
</evidence>
<sequence>KDERKTGADDGEEEEEGAKRERTE</sequence>
<keyword evidence="2" id="KW-1185">Reference proteome</keyword>
<accession>A0A1I7ZC06</accession>